<dbReference type="EnsemblPlants" id="Kaladp0101s0109.1.v1.1">
    <property type="protein sequence ID" value="Kaladp0101s0109.1.v1.1"/>
    <property type="gene ID" value="Kaladp0101s0109.v1.1"/>
</dbReference>
<evidence type="ECO:0000259" key="3">
    <source>
        <dbReference type="Pfam" id="PF24994"/>
    </source>
</evidence>
<dbReference type="Proteomes" id="UP000594263">
    <property type="component" value="Unplaced"/>
</dbReference>
<dbReference type="Pfam" id="PF24994">
    <property type="entry name" value="GIL1_IRKI_C"/>
    <property type="match status" value="1"/>
</dbReference>
<keyword evidence="1" id="KW-0175">Coiled coil</keyword>
<name>A0A7N0V6Z2_KALFE</name>
<feature type="compositionally biased region" description="Low complexity" evidence="2">
    <location>
        <begin position="1"/>
        <end position="21"/>
    </location>
</feature>
<evidence type="ECO:0000256" key="2">
    <source>
        <dbReference type="SAM" id="MobiDB-lite"/>
    </source>
</evidence>
<evidence type="ECO:0000256" key="1">
    <source>
        <dbReference type="SAM" id="Coils"/>
    </source>
</evidence>
<accession>A0A7N0V6Z2</accession>
<dbReference type="OMA" id="HQALHFT"/>
<dbReference type="PANTHER" id="PTHR31029:SF4">
    <property type="entry name" value="CYCLIN-DEPENDENT KINASE-LIKE PROTEIN"/>
    <property type="match status" value="1"/>
</dbReference>
<feature type="domain" description="GIL1/IRKI C-terminal" evidence="3">
    <location>
        <begin position="439"/>
        <end position="489"/>
    </location>
</feature>
<feature type="coiled-coil region" evidence="1">
    <location>
        <begin position="163"/>
        <end position="211"/>
    </location>
</feature>
<dbReference type="AlphaFoldDB" id="A0A7N0V6Z2"/>
<dbReference type="PANTHER" id="PTHR31029">
    <property type="entry name" value="CYCLIN-DEPENDENT KINASE-LIKE PROTEIN"/>
    <property type="match status" value="1"/>
</dbReference>
<organism evidence="4 5">
    <name type="scientific">Kalanchoe fedtschenkoi</name>
    <name type="common">Lavender scallops</name>
    <name type="synonym">South American air plant</name>
    <dbReference type="NCBI Taxonomy" id="63787"/>
    <lineage>
        <taxon>Eukaryota</taxon>
        <taxon>Viridiplantae</taxon>
        <taxon>Streptophyta</taxon>
        <taxon>Embryophyta</taxon>
        <taxon>Tracheophyta</taxon>
        <taxon>Spermatophyta</taxon>
        <taxon>Magnoliopsida</taxon>
        <taxon>eudicotyledons</taxon>
        <taxon>Gunneridae</taxon>
        <taxon>Pentapetalae</taxon>
        <taxon>Saxifragales</taxon>
        <taxon>Crassulaceae</taxon>
        <taxon>Kalanchoe</taxon>
    </lineage>
</organism>
<dbReference type="InterPro" id="IPR056813">
    <property type="entry name" value="GIL1_IRKI_C"/>
</dbReference>
<keyword evidence="5" id="KW-1185">Reference proteome</keyword>
<dbReference type="InterPro" id="IPR042316">
    <property type="entry name" value="IRKI-like"/>
</dbReference>
<reference evidence="4" key="1">
    <citation type="submission" date="2021-01" db="UniProtKB">
        <authorList>
            <consortium name="EnsemblPlants"/>
        </authorList>
    </citation>
    <scope>IDENTIFICATION</scope>
</reference>
<evidence type="ECO:0000313" key="5">
    <source>
        <dbReference type="Proteomes" id="UP000594263"/>
    </source>
</evidence>
<proteinExistence type="predicted"/>
<evidence type="ECO:0000313" key="4">
    <source>
        <dbReference type="EnsemblPlants" id="Kaladp0101s0109.1.v1.1"/>
    </source>
</evidence>
<dbReference type="Gramene" id="Kaladp0101s0109.1.v1.1">
    <property type="protein sequence ID" value="Kaladp0101s0109.1.v1.1"/>
    <property type="gene ID" value="Kaladp0101s0109.v1.1"/>
</dbReference>
<protein>
    <recommendedName>
        <fullName evidence="3">GIL1/IRKI C-terminal domain-containing protein</fullName>
    </recommendedName>
</protein>
<feature type="region of interest" description="Disordered" evidence="2">
    <location>
        <begin position="1"/>
        <end position="99"/>
    </location>
</feature>
<sequence>MAPPSSSSSCSSKSPSHCQSPLQRHLRQSPKFTPIRERDELDDEDEESVRVRSTPGRHLTPLHHSAKNASTKQSDIKRSEKNSSSTGDEEGGVSCMKCRPTPREKISVVPLDNNSKHPLTSSMASPNLIFKSICSSLSRKSPRGTEPASPFADAREEQWRIALTELSQKLVQTTRKRDEAALEASRLRHSMAELEKKLSKLEIYCHSLKSDLVLCRNNNVNNLNSNNVSINNNNVRNSPQRQKIESIRQVETQIELIHQEKVVENFLLAISESRSNVRVLSKALTLQLRQTGGKLNDKISTLLQPYDVAKLSPLSKNPKAFLHHLEALLNRAFFEDFETVGFEKNSPNHVLNPLDRCESNYASFAVLQHLTWEEVLNKGTKHFSEAFSRFCDRKMSEVVTMLGWNRAWPEPLLQAFFGASKSVWLVHLLANSVHPSLPVFRVEPGSGFDAVYMADLGADRARKLMPAVVRIMVAPGFYVFGNVVKCKVLCRYVAETNHEVN</sequence>